<dbReference type="EMBL" id="LC066371">
    <property type="protein sequence ID" value="BAT26130.1"/>
    <property type="molecule type" value="Genomic_DNA"/>
</dbReference>
<protein>
    <submittedName>
        <fullName evidence="1">Uncharacterized protein</fullName>
    </submittedName>
</protein>
<dbReference type="InterPro" id="IPR032710">
    <property type="entry name" value="NTF2-like_dom_sf"/>
</dbReference>
<reference evidence="1" key="1">
    <citation type="journal article" date="2015" name="Proc. Natl. Acad. Sci. U.S.A.">
        <title>Bacterial clade with the ribosomal RNA operon on a small plasmid rather than the chromosome.</title>
        <authorList>
            <person name="Anda M."/>
            <person name="Ohtsubo Y."/>
            <person name="Okubo T."/>
            <person name="Sugawara M."/>
            <person name="Nagata Y."/>
            <person name="Tsuda M."/>
            <person name="Minamisawa K."/>
            <person name="Mitsui H."/>
        </authorList>
    </citation>
    <scope>NUCLEOTIDE SEQUENCE</scope>
    <source>
        <strain evidence="1">DSM 21988</strain>
    </source>
</reference>
<evidence type="ECO:0000313" key="1">
    <source>
        <dbReference type="EMBL" id="BAT26130.1"/>
    </source>
</evidence>
<dbReference type="Gene3D" id="3.10.450.50">
    <property type="match status" value="1"/>
</dbReference>
<name>A0A0P0YX88_9HYPH</name>
<organism evidence="1">
    <name type="scientific">Aureimonas altamirensis</name>
    <dbReference type="NCBI Taxonomy" id="370622"/>
    <lineage>
        <taxon>Bacteria</taxon>
        <taxon>Pseudomonadati</taxon>
        <taxon>Pseudomonadota</taxon>
        <taxon>Alphaproteobacteria</taxon>
        <taxon>Hyphomicrobiales</taxon>
        <taxon>Aurantimonadaceae</taxon>
        <taxon>Aureimonas</taxon>
    </lineage>
</organism>
<proteinExistence type="predicted"/>
<dbReference type="SUPFAM" id="SSF54427">
    <property type="entry name" value="NTF2-like"/>
    <property type="match status" value="1"/>
</dbReference>
<accession>A0A0P0YX88</accession>
<dbReference type="AlphaFoldDB" id="A0A0P0YX88"/>
<sequence length="39" mass="4615">MKATGRRIESEFAFDLTVRDGLILRYRMLEDSYAVEQAY</sequence>